<protein>
    <recommendedName>
        <fullName evidence="11">Acyl-coenzyme A oxidase</fullName>
    </recommendedName>
</protein>
<evidence type="ECO:0000256" key="2">
    <source>
        <dbReference type="ARBA" id="ARBA00004275"/>
    </source>
</evidence>
<evidence type="ECO:0000256" key="5">
    <source>
        <dbReference type="ARBA" id="ARBA00022630"/>
    </source>
</evidence>
<feature type="binding site" evidence="13">
    <location>
        <position position="142"/>
    </location>
    <ligand>
        <name>FAD</name>
        <dbReference type="ChEBI" id="CHEBI:57692"/>
    </ligand>
</feature>
<sequence length="678" mass="76570">MIADHPCGGPLAEFRNKATFDWKQLKIYIEGEHLQALYSTISSNADFHCDHDERSMDQLLQRNYQRYKSTFKIIPAIRDREQILHHRFADFRFIAMIDGGLYFKRLLSYEMSAYLLSLTKNDQTDEIIRLATGKFHCCLALTEVGHGSNLPALQTSATYDENTDSFVLQTPSIEAWKCWVGNLGTTATHAMVLAQLYTPDGKCHDLHWFFTPVRDPKTMQPYPGVLVGHMGRKTGLNSLDNGFMAFTDYHIPRKSLINNISDVTSDGKYVTTEPNPRKRFAAVASNLNYTRLGCVLLTVTFLKKGMIIAIRYAAVRKQFGPTATSAETTLLEYPLHQWRLMPYLSACFVFDVALVSFSNKKLDYSKKLYSNKINELIDCTLSNLDLLVIGLKAISTWTAKDGLQQARECCGGHGYLKSAGIGDLRNDNDSLITLEGDNNILLLQISKLLISAYQKKMEGTDVEAQFGLYDFLDNMDQTLKTKCDNTNNLASPNGILKAYNWLICYLLAETVSKLNQKMSTGFSMIDAFNTTHTYHGKSLAIVFSEFLIIRCYFDVLTTNQPPKDCAPVLLDLGMLYAFWSLERHLIYFCKGNYFPANSGIEAIRNNVSTLCLRIKNESIALVDAIAPPDEILNSVLGSSDGQIYKRLVSYFLTGGKNLQRPHWWKEMLPESIIMSSNL</sequence>
<dbReference type="Pfam" id="PF02770">
    <property type="entry name" value="Acyl-CoA_dh_M"/>
    <property type="match status" value="1"/>
</dbReference>
<feature type="domain" description="Acyl-CoA oxidase/dehydrogenase middle" evidence="15">
    <location>
        <begin position="138"/>
        <end position="248"/>
    </location>
</feature>
<evidence type="ECO:0000256" key="1">
    <source>
        <dbReference type="ARBA" id="ARBA00001974"/>
    </source>
</evidence>
<keyword evidence="5 11" id="KW-0285">Flavoprotein</keyword>
<comment type="cofactor">
    <cofactor evidence="1">
        <name>FAD</name>
        <dbReference type="ChEBI" id="CHEBI:57692"/>
    </cofactor>
</comment>
<evidence type="ECO:0000313" key="17">
    <source>
        <dbReference type="EnsemblMetazoa" id="SMAR009299-PA"/>
    </source>
</evidence>
<proteinExistence type="inferred from homology"/>
<keyword evidence="18" id="KW-1185">Reference proteome</keyword>
<dbReference type="EMBL" id="JH431880">
    <property type="status" value="NOT_ANNOTATED_CDS"/>
    <property type="molecule type" value="Genomic_DNA"/>
</dbReference>
<dbReference type="InterPro" id="IPR006091">
    <property type="entry name" value="Acyl-CoA_Oxase/DH_mid-dom"/>
</dbReference>
<dbReference type="GO" id="GO:0033540">
    <property type="term" value="P:fatty acid beta-oxidation using acyl-CoA oxidase"/>
    <property type="evidence" value="ECO:0007669"/>
    <property type="project" value="TreeGrafter"/>
</dbReference>
<dbReference type="SUPFAM" id="SSF47203">
    <property type="entry name" value="Acyl-CoA dehydrogenase C-terminal domain-like"/>
    <property type="match status" value="2"/>
</dbReference>
<dbReference type="eggNOG" id="KOG0135">
    <property type="taxonomic scope" value="Eukaryota"/>
</dbReference>
<evidence type="ECO:0000256" key="6">
    <source>
        <dbReference type="ARBA" id="ARBA00022827"/>
    </source>
</evidence>
<dbReference type="PIRSF" id="PIRSF000168">
    <property type="entry name" value="Acyl-CoA_oxidase"/>
    <property type="match status" value="1"/>
</dbReference>
<dbReference type="FunFam" id="2.40.110.10:FF:000005">
    <property type="entry name" value="Acyl-coenzyme A oxidase"/>
    <property type="match status" value="1"/>
</dbReference>
<reference evidence="17" key="2">
    <citation type="submission" date="2015-02" db="UniProtKB">
        <authorList>
            <consortium name="EnsemblMetazoa"/>
        </authorList>
    </citation>
    <scope>IDENTIFICATION</scope>
</reference>
<dbReference type="InterPro" id="IPR012258">
    <property type="entry name" value="Acyl-CoA_oxidase"/>
</dbReference>
<evidence type="ECO:0000256" key="3">
    <source>
        <dbReference type="ARBA" id="ARBA00005189"/>
    </source>
</evidence>
<keyword evidence="6 11" id="KW-0274">FAD</keyword>
<dbReference type="Gene3D" id="1.20.140.10">
    <property type="entry name" value="Butyryl-CoA Dehydrogenase, subunit A, domain 3"/>
    <property type="match status" value="2"/>
</dbReference>
<dbReference type="Gene3D" id="2.40.110.10">
    <property type="entry name" value="Butyryl-CoA Dehydrogenase, subunit A, domain 2"/>
    <property type="match status" value="1"/>
</dbReference>
<feature type="domain" description="Acyl-CoA oxidase C-terminal" evidence="14">
    <location>
        <begin position="492"/>
        <end position="668"/>
    </location>
</feature>
<dbReference type="GO" id="GO:0005504">
    <property type="term" value="F:fatty acid binding"/>
    <property type="evidence" value="ECO:0007669"/>
    <property type="project" value="TreeGrafter"/>
</dbReference>
<dbReference type="PhylomeDB" id="T1J6M7"/>
<dbReference type="InterPro" id="IPR055060">
    <property type="entry name" value="ACOX_C_alpha1"/>
</dbReference>
<dbReference type="GO" id="GO:0016402">
    <property type="term" value="F:pristanoyl-CoA oxidase activity"/>
    <property type="evidence" value="ECO:0007669"/>
    <property type="project" value="TreeGrafter"/>
</dbReference>
<dbReference type="GO" id="GO:0005777">
    <property type="term" value="C:peroxisome"/>
    <property type="evidence" value="ECO:0007669"/>
    <property type="project" value="UniProtKB-SubCell"/>
</dbReference>
<keyword evidence="8" id="KW-0560">Oxidoreductase</keyword>
<feature type="domain" description="Acyl-CoA oxidase C-alpha1" evidence="16">
    <location>
        <begin position="287"/>
        <end position="450"/>
    </location>
</feature>
<dbReference type="Proteomes" id="UP000014500">
    <property type="component" value="Unassembled WGS sequence"/>
</dbReference>
<evidence type="ECO:0000259" key="14">
    <source>
        <dbReference type="Pfam" id="PF01756"/>
    </source>
</evidence>
<comment type="similarity">
    <text evidence="4 11">Belongs to the acyl-CoA oxidase family.</text>
</comment>
<dbReference type="FunFam" id="1.20.140.10:FF:000010">
    <property type="entry name" value="Acyl-coenzyme A oxidase"/>
    <property type="match status" value="1"/>
</dbReference>
<dbReference type="AlphaFoldDB" id="T1J6M7"/>
<keyword evidence="10" id="KW-0576">Peroxisome</keyword>
<evidence type="ECO:0000259" key="16">
    <source>
        <dbReference type="Pfam" id="PF22924"/>
    </source>
</evidence>
<evidence type="ECO:0000256" key="10">
    <source>
        <dbReference type="ARBA" id="ARBA00023140"/>
    </source>
</evidence>
<keyword evidence="9" id="KW-0443">Lipid metabolism</keyword>
<comment type="subcellular location">
    <subcellularLocation>
        <location evidence="2">Peroxisome</location>
    </subcellularLocation>
</comment>
<dbReference type="GO" id="GO:0071949">
    <property type="term" value="F:FAD binding"/>
    <property type="evidence" value="ECO:0007669"/>
    <property type="project" value="InterPro"/>
</dbReference>
<dbReference type="InterPro" id="IPR036250">
    <property type="entry name" value="AcylCo_DH-like_C"/>
</dbReference>
<dbReference type="Pfam" id="PF01756">
    <property type="entry name" value="ACOX"/>
    <property type="match status" value="1"/>
</dbReference>
<dbReference type="STRING" id="126957.T1J6M7"/>
<dbReference type="EnsemblMetazoa" id="SMAR009299-RA">
    <property type="protein sequence ID" value="SMAR009299-PA"/>
    <property type="gene ID" value="SMAR009299"/>
</dbReference>
<evidence type="ECO:0000256" key="13">
    <source>
        <dbReference type="PIRSR" id="PIRSR000168-2"/>
    </source>
</evidence>
<evidence type="ECO:0000256" key="4">
    <source>
        <dbReference type="ARBA" id="ARBA00006288"/>
    </source>
</evidence>
<evidence type="ECO:0000256" key="12">
    <source>
        <dbReference type="PIRSR" id="PIRSR000168-1"/>
    </source>
</evidence>
<dbReference type="GO" id="GO:0055088">
    <property type="term" value="P:lipid homeostasis"/>
    <property type="evidence" value="ECO:0007669"/>
    <property type="project" value="TreeGrafter"/>
</dbReference>
<evidence type="ECO:0000256" key="9">
    <source>
        <dbReference type="ARBA" id="ARBA00023098"/>
    </source>
</evidence>
<accession>T1J6M7</accession>
<feature type="binding site" evidence="13">
    <location>
        <position position="181"/>
    </location>
    <ligand>
        <name>FAD</name>
        <dbReference type="ChEBI" id="CHEBI:57692"/>
    </ligand>
</feature>
<keyword evidence="7" id="KW-0276">Fatty acid metabolism</keyword>
<dbReference type="PANTHER" id="PTHR10909">
    <property type="entry name" value="ELECTRON TRANSPORT OXIDOREDUCTASE"/>
    <property type="match status" value="1"/>
</dbReference>
<evidence type="ECO:0000256" key="7">
    <source>
        <dbReference type="ARBA" id="ARBA00022832"/>
    </source>
</evidence>
<dbReference type="PANTHER" id="PTHR10909:SF390">
    <property type="entry name" value="PEROXISOMAL ACYL-COENZYME A OXIDASE 3"/>
    <property type="match status" value="1"/>
</dbReference>
<dbReference type="Pfam" id="PF22924">
    <property type="entry name" value="ACOX_C_alpha1"/>
    <property type="match status" value="1"/>
</dbReference>
<dbReference type="InterPro" id="IPR046373">
    <property type="entry name" value="Acyl-CoA_Oxase/DH_mid-dom_sf"/>
</dbReference>
<feature type="active site" description="Proton acceptor" evidence="12">
    <location>
        <position position="435"/>
    </location>
</feature>
<dbReference type="InterPro" id="IPR009100">
    <property type="entry name" value="AcylCoA_DH/oxidase_NM_dom_sf"/>
</dbReference>
<dbReference type="InterPro" id="IPR002655">
    <property type="entry name" value="Acyl-CoA_oxidase_C"/>
</dbReference>
<name>T1J6M7_STRMM</name>
<evidence type="ECO:0000256" key="8">
    <source>
        <dbReference type="ARBA" id="ARBA00023002"/>
    </source>
</evidence>
<evidence type="ECO:0000313" key="18">
    <source>
        <dbReference type="Proteomes" id="UP000014500"/>
    </source>
</evidence>
<reference evidence="18" key="1">
    <citation type="submission" date="2011-05" db="EMBL/GenBank/DDBJ databases">
        <authorList>
            <person name="Richards S.R."/>
            <person name="Qu J."/>
            <person name="Jiang H."/>
            <person name="Jhangiani S.N."/>
            <person name="Agravi P."/>
            <person name="Goodspeed R."/>
            <person name="Gross S."/>
            <person name="Mandapat C."/>
            <person name="Jackson L."/>
            <person name="Mathew T."/>
            <person name="Pu L."/>
            <person name="Thornton R."/>
            <person name="Saada N."/>
            <person name="Wilczek-Boney K.B."/>
            <person name="Lee S."/>
            <person name="Kovar C."/>
            <person name="Wu Y."/>
            <person name="Scherer S.E."/>
            <person name="Worley K.C."/>
            <person name="Muzny D.M."/>
            <person name="Gibbs R."/>
        </authorList>
    </citation>
    <scope>NUCLEOTIDE SEQUENCE</scope>
    <source>
        <strain evidence="18">Brora</strain>
    </source>
</reference>
<evidence type="ECO:0000259" key="15">
    <source>
        <dbReference type="Pfam" id="PF02770"/>
    </source>
</evidence>
<comment type="pathway">
    <text evidence="3">Lipid metabolism.</text>
</comment>
<evidence type="ECO:0000256" key="11">
    <source>
        <dbReference type="PIRNR" id="PIRNR000168"/>
    </source>
</evidence>
<dbReference type="OMA" id="SINKRFA"/>
<dbReference type="SUPFAM" id="SSF56645">
    <property type="entry name" value="Acyl-CoA dehydrogenase NM domain-like"/>
    <property type="match status" value="1"/>
</dbReference>
<dbReference type="FunFam" id="1.20.140.10:FF:000007">
    <property type="entry name" value="Acyl-coenzyme A oxidase"/>
    <property type="match status" value="1"/>
</dbReference>
<dbReference type="HOGENOM" id="CLU_014629_4_2_1"/>
<organism evidence="17 18">
    <name type="scientific">Strigamia maritima</name>
    <name type="common">European centipede</name>
    <name type="synonym">Geophilus maritimus</name>
    <dbReference type="NCBI Taxonomy" id="126957"/>
    <lineage>
        <taxon>Eukaryota</taxon>
        <taxon>Metazoa</taxon>
        <taxon>Ecdysozoa</taxon>
        <taxon>Arthropoda</taxon>
        <taxon>Myriapoda</taxon>
        <taxon>Chilopoda</taxon>
        <taxon>Pleurostigmophora</taxon>
        <taxon>Geophilomorpha</taxon>
        <taxon>Linotaeniidae</taxon>
        <taxon>Strigamia</taxon>
    </lineage>
</organism>